<sequence>MICKWKIKHHKVAHNRKSDLDEWIIEEVDWHIFKEYIEMWVGKKYEGELPKVGEPFTVSYRRKKFTFERLN</sequence>
<dbReference type="Proteomes" id="UP000036168">
    <property type="component" value="Unassembled WGS sequence"/>
</dbReference>
<organism evidence="1 2">
    <name type="scientific">Bacillus glycinifermentans</name>
    <dbReference type="NCBI Taxonomy" id="1664069"/>
    <lineage>
        <taxon>Bacteria</taxon>
        <taxon>Bacillati</taxon>
        <taxon>Bacillota</taxon>
        <taxon>Bacilli</taxon>
        <taxon>Bacillales</taxon>
        <taxon>Bacillaceae</taxon>
        <taxon>Bacillus</taxon>
    </lineage>
</organism>
<evidence type="ECO:0000313" key="1">
    <source>
        <dbReference type="EMBL" id="KRT87091.1"/>
    </source>
</evidence>
<name>A0A0T6BIA0_9BACI</name>
<evidence type="ECO:0000313" key="2">
    <source>
        <dbReference type="Proteomes" id="UP000036168"/>
    </source>
</evidence>
<accession>A0A0T6BIA0</accession>
<proteinExistence type="predicted"/>
<reference evidence="1 2" key="1">
    <citation type="journal article" date="2015" name="Int. J. Syst. Evol. Microbiol.">
        <title>Bacillus glycinifermentans sp. nov., isolated from fermented soybean paste.</title>
        <authorList>
            <person name="Kim S.J."/>
            <person name="Dunlap C.A."/>
            <person name="Kwon S.W."/>
            <person name="Rooney A.P."/>
        </authorList>
    </citation>
    <scope>NUCLEOTIDE SEQUENCE [LARGE SCALE GENOMIC DNA]</scope>
    <source>
        <strain evidence="1 2">GO-13</strain>
    </source>
</reference>
<protein>
    <submittedName>
        <fullName evidence="1">Uncharacterized protein</fullName>
    </submittedName>
</protein>
<dbReference type="EMBL" id="LECW02000082">
    <property type="protein sequence ID" value="KRT87091.1"/>
    <property type="molecule type" value="Genomic_DNA"/>
</dbReference>
<gene>
    <name evidence="1" type="ORF">AB447_208980</name>
</gene>
<comment type="caution">
    <text evidence="1">The sequence shown here is derived from an EMBL/GenBank/DDBJ whole genome shotgun (WGS) entry which is preliminary data.</text>
</comment>
<dbReference type="AlphaFoldDB" id="A0A0T6BIA0"/>